<protein>
    <submittedName>
        <fullName evidence="2">Uncharacterized protein</fullName>
    </submittedName>
</protein>
<proteinExistence type="predicted"/>
<organism evidence="2 3">
    <name type="scientific">Filobasidium floriforme</name>
    <dbReference type="NCBI Taxonomy" id="5210"/>
    <lineage>
        <taxon>Eukaryota</taxon>
        <taxon>Fungi</taxon>
        <taxon>Dikarya</taxon>
        <taxon>Basidiomycota</taxon>
        <taxon>Agaricomycotina</taxon>
        <taxon>Tremellomycetes</taxon>
        <taxon>Filobasidiales</taxon>
        <taxon>Filobasidiaceae</taxon>
        <taxon>Filobasidium</taxon>
    </lineage>
</organism>
<dbReference type="AlphaFoldDB" id="A0A8K0JJS7"/>
<dbReference type="Proteomes" id="UP000812966">
    <property type="component" value="Unassembled WGS sequence"/>
</dbReference>
<feature type="compositionally biased region" description="Low complexity" evidence="1">
    <location>
        <begin position="44"/>
        <end position="60"/>
    </location>
</feature>
<comment type="caution">
    <text evidence="2">The sequence shown here is derived from an EMBL/GenBank/DDBJ whole genome shotgun (WGS) entry which is preliminary data.</text>
</comment>
<evidence type="ECO:0000256" key="1">
    <source>
        <dbReference type="SAM" id="MobiDB-lite"/>
    </source>
</evidence>
<dbReference type="OrthoDB" id="2574639at2759"/>
<reference evidence="2" key="1">
    <citation type="submission" date="2020-04" db="EMBL/GenBank/DDBJ databases">
        <title>Analysis of mating type loci in Filobasidium floriforme.</title>
        <authorList>
            <person name="Nowrousian M."/>
        </authorList>
    </citation>
    <scope>NUCLEOTIDE SEQUENCE</scope>
    <source>
        <strain evidence="2">CBS 6242</strain>
    </source>
</reference>
<name>A0A8K0JJS7_9TREE</name>
<feature type="compositionally biased region" description="Polar residues" evidence="1">
    <location>
        <begin position="130"/>
        <end position="150"/>
    </location>
</feature>
<evidence type="ECO:0000313" key="3">
    <source>
        <dbReference type="Proteomes" id="UP000812966"/>
    </source>
</evidence>
<gene>
    <name evidence="2" type="ORF">FFLO_03984</name>
</gene>
<evidence type="ECO:0000313" key="2">
    <source>
        <dbReference type="EMBL" id="KAG7531977.1"/>
    </source>
</evidence>
<accession>A0A8K0JJS7</accession>
<feature type="region of interest" description="Disordered" evidence="1">
    <location>
        <begin position="44"/>
        <end position="158"/>
    </location>
</feature>
<dbReference type="EMBL" id="JABELV010000078">
    <property type="protein sequence ID" value="KAG7531977.1"/>
    <property type="molecule type" value="Genomic_DNA"/>
</dbReference>
<keyword evidence="3" id="KW-1185">Reference proteome</keyword>
<sequence length="158" mass="17181">MTSFVRTFKTLCRTPLVRQPSAGSTLNIELASFPVRPSMSSRISSSIRQQSSFQQPRQMQATRVRAFSTTPTRLASDKGKMELYSDESGSLGAGIDDVAKSDSAYDTSKGPEEAAEGVEKESGKDFTVRSPANPQYSQDKQDQPLGTSRSSAEDESTK</sequence>
<feature type="compositionally biased region" description="Basic and acidic residues" evidence="1">
    <location>
        <begin position="109"/>
        <end position="127"/>
    </location>
</feature>